<comment type="caution">
    <text evidence="1">The sequence shown here is derived from an EMBL/GenBank/DDBJ whole genome shotgun (WGS) entry which is preliminary data.</text>
</comment>
<keyword evidence="2" id="KW-1185">Reference proteome</keyword>
<dbReference type="Proteomes" id="UP000499080">
    <property type="component" value="Unassembled WGS sequence"/>
</dbReference>
<evidence type="ECO:0000313" key="2">
    <source>
        <dbReference type="Proteomes" id="UP000499080"/>
    </source>
</evidence>
<dbReference type="AlphaFoldDB" id="A0A4Y2JEB8"/>
<organism evidence="1 2">
    <name type="scientific">Araneus ventricosus</name>
    <name type="common">Orbweaver spider</name>
    <name type="synonym">Epeira ventricosa</name>
    <dbReference type="NCBI Taxonomy" id="182803"/>
    <lineage>
        <taxon>Eukaryota</taxon>
        <taxon>Metazoa</taxon>
        <taxon>Ecdysozoa</taxon>
        <taxon>Arthropoda</taxon>
        <taxon>Chelicerata</taxon>
        <taxon>Arachnida</taxon>
        <taxon>Araneae</taxon>
        <taxon>Araneomorphae</taxon>
        <taxon>Entelegynae</taxon>
        <taxon>Araneoidea</taxon>
        <taxon>Araneidae</taxon>
        <taxon>Araneus</taxon>
    </lineage>
</organism>
<name>A0A4Y2JEB8_ARAVE</name>
<evidence type="ECO:0000313" key="1">
    <source>
        <dbReference type="EMBL" id="GBM88410.1"/>
    </source>
</evidence>
<accession>A0A4Y2JEB8</accession>
<protein>
    <submittedName>
        <fullName evidence="1">Uncharacterized protein</fullName>
    </submittedName>
</protein>
<gene>
    <name evidence="1" type="ORF">AVEN_91103_1</name>
</gene>
<sequence length="89" mass="10052">MGACGEGIRMIDSLQRVHYFPSICGWFGEKITSQRTKINYKGTCKIESFISARNGRRNTPSSLRLDIHLRSTTCEFDRSTPKPVANAEN</sequence>
<dbReference type="EMBL" id="BGPR01003459">
    <property type="protein sequence ID" value="GBM88410.1"/>
    <property type="molecule type" value="Genomic_DNA"/>
</dbReference>
<proteinExistence type="predicted"/>
<reference evidence="1 2" key="1">
    <citation type="journal article" date="2019" name="Sci. Rep.">
        <title>Orb-weaving spider Araneus ventricosus genome elucidates the spidroin gene catalogue.</title>
        <authorList>
            <person name="Kono N."/>
            <person name="Nakamura H."/>
            <person name="Ohtoshi R."/>
            <person name="Moran D.A.P."/>
            <person name="Shinohara A."/>
            <person name="Yoshida Y."/>
            <person name="Fujiwara M."/>
            <person name="Mori M."/>
            <person name="Tomita M."/>
            <person name="Arakawa K."/>
        </authorList>
    </citation>
    <scope>NUCLEOTIDE SEQUENCE [LARGE SCALE GENOMIC DNA]</scope>
</reference>